<evidence type="ECO:0000313" key="2">
    <source>
        <dbReference type="EMBL" id="KAG8236984.1"/>
    </source>
</evidence>
<name>A0A8K0KMH3_LADFU</name>
<feature type="chain" id="PRO_5035465899" evidence="1">
    <location>
        <begin position="21"/>
        <end position="127"/>
    </location>
</feature>
<accession>A0A8K0KMH3</accession>
<feature type="signal peptide" evidence="1">
    <location>
        <begin position="1"/>
        <end position="20"/>
    </location>
</feature>
<keyword evidence="3" id="KW-1185">Reference proteome</keyword>
<dbReference type="InterPro" id="IPR031734">
    <property type="entry name" value="MBF2"/>
</dbReference>
<dbReference type="AlphaFoldDB" id="A0A8K0KMH3"/>
<keyword evidence="1" id="KW-0732">Signal</keyword>
<dbReference type="Proteomes" id="UP000792457">
    <property type="component" value="Unassembled WGS sequence"/>
</dbReference>
<comment type="caution">
    <text evidence="2">The sequence shown here is derived from an EMBL/GenBank/DDBJ whole genome shotgun (WGS) entry which is preliminary data.</text>
</comment>
<evidence type="ECO:0000256" key="1">
    <source>
        <dbReference type="SAM" id="SignalP"/>
    </source>
</evidence>
<dbReference type="OrthoDB" id="8192785at2759"/>
<gene>
    <name evidence="2" type="ORF">J437_LFUL016895</name>
</gene>
<reference evidence="2" key="2">
    <citation type="submission" date="2017-10" db="EMBL/GenBank/DDBJ databases">
        <title>Ladona fulva Genome sequencing and assembly.</title>
        <authorList>
            <person name="Murali S."/>
            <person name="Richards S."/>
            <person name="Bandaranaike D."/>
            <person name="Bellair M."/>
            <person name="Blankenburg K."/>
            <person name="Chao H."/>
            <person name="Dinh H."/>
            <person name="Doddapaneni H."/>
            <person name="Dugan-Rocha S."/>
            <person name="Elkadiri S."/>
            <person name="Gnanaolivu R."/>
            <person name="Hernandez B."/>
            <person name="Skinner E."/>
            <person name="Javaid M."/>
            <person name="Lee S."/>
            <person name="Li M."/>
            <person name="Ming W."/>
            <person name="Munidasa M."/>
            <person name="Muniz J."/>
            <person name="Nguyen L."/>
            <person name="Hughes D."/>
            <person name="Osuji N."/>
            <person name="Pu L.-L."/>
            <person name="Puazo M."/>
            <person name="Qu C."/>
            <person name="Quiroz J."/>
            <person name="Raj R."/>
            <person name="Weissenberger G."/>
            <person name="Xin Y."/>
            <person name="Zou X."/>
            <person name="Han Y."/>
            <person name="Worley K."/>
            <person name="Muzny D."/>
            <person name="Gibbs R."/>
        </authorList>
    </citation>
    <scope>NUCLEOTIDE SEQUENCE</scope>
    <source>
        <strain evidence="2">Sampled in the wild</strain>
    </source>
</reference>
<proteinExistence type="predicted"/>
<sequence>MIARVLIAAVVVLAVVQVKSVPVEPNPHDLVQCDNQPGDTDLAYAQIVDEGHYLGKVDIDFIYPPEGAPQNKIINCIKIIDLKPDLGGTAAVVDGGLKHTNVTIKINSAFTKGVSYSIKIEGQARKG</sequence>
<dbReference type="EMBL" id="KZ309100">
    <property type="protein sequence ID" value="KAG8236984.1"/>
    <property type="molecule type" value="Genomic_DNA"/>
</dbReference>
<reference evidence="2" key="1">
    <citation type="submission" date="2013-04" db="EMBL/GenBank/DDBJ databases">
        <authorList>
            <person name="Qu J."/>
            <person name="Murali S.C."/>
            <person name="Bandaranaike D."/>
            <person name="Bellair M."/>
            <person name="Blankenburg K."/>
            <person name="Chao H."/>
            <person name="Dinh H."/>
            <person name="Doddapaneni H."/>
            <person name="Downs B."/>
            <person name="Dugan-Rocha S."/>
            <person name="Elkadiri S."/>
            <person name="Gnanaolivu R.D."/>
            <person name="Hernandez B."/>
            <person name="Javaid M."/>
            <person name="Jayaseelan J.C."/>
            <person name="Lee S."/>
            <person name="Li M."/>
            <person name="Ming W."/>
            <person name="Munidasa M."/>
            <person name="Muniz J."/>
            <person name="Nguyen L."/>
            <person name="Ongeri F."/>
            <person name="Osuji N."/>
            <person name="Pu L.-L."/>
            <person name="Puazo M."/>
            <person name="Qu C."/>
            <person name="Quiroz J."/>
            <person name="Raj R."/>
            <person name="Weissenberger G."/>
            <person name="Xin Y."/>
            <person name="Zou X."/>
            <person name="Han Y."/>
            <person name="Richards S."/>
            <person name="Worley K."/>
            <person name="Muzny D."/>
            <person name="Gibbs R."/>
        </authorList>
    </citation>
    <scope>NUCLEOTIDE SEQUENCE</scope>
    <source>
        <strain evidence="2">Sampled in the wild</strain>
    </source>
</reference>
<organism evidence="2 3">
    <name type="scientific">Ladona fulva</name>
    <name type="common">Scarce chaser dragonfly</name>
    <name type="synonym">Libellula fulva</name>
    <dbReference type="NCBI Taxonomy" id="123851"/>
    <lineage>
        <taxon>Eukaryota</taxon>
        <taxon>Metazoa</taxon>
        <taxon>Ecdysozoa</taxon>
        <taxon>Arthropoda</taxon>
        <taxon>Hexapoda</taxon>
        <taxon>Insecta</taxon>
        <taxon>Pterygota</taxon>
        <taxon>Palaeoptera</taxon>
        <taxon>Odonata</taxon>
        <taxon>Epiprocta</taxon>
        <taxon>Anisoptera</taxon>
        <taxon>Libelluloidea</taxon>
        <taxon>Libellulidae</taxon>
        <taxon>Ladona</taxon>
    </lineage>
</organism>
<dbReference type="Pfam" id="PF15868">
    <property type="entry name" value="MBF2"/>
    <property type="match status" value="1"/>
</dbReference>
<protein>
    <submittedName>
        <fullName evidence="2">Uncharacterized protein</fullName>
    </submittedName>
</protein>
<evidence type="ECO:0000313" key="3">
    <source>
        <dbReference type="Proteomes" id="UP000792457"/>
    </source>
</evidence>